<keyword evidence="2" id="KW-1185">Reference proteome</keyword>
<dbReference type="EMBL" id="CARXXK010000002">
    <property type="protein sequence ID" value="CAI6357447.1"/>
    <property type="molecule type" value="Genomic_DNA"/>
</dbReference>
<reference evidence="1 2" key="1">
    <citation type="submission" date="2023-01" db="EMBL/GenBank/DDBJ databases">
        <authorList>
            <person name="Whitehead M."/>
        </authorList>
    </citation>
    <scope>NUCLEOTIDE SEQUENCE [LARGE SCALE GENOMIC DNA]</scope>
</reference>
<protein>
    <recommendedName>
        <fullName evidence="3">HAT C-terminal dimerisation domain-containing protein</fullName>
    </recommendedName>
</protein>
<proteinExistence type="predicted"/>
<name>A0AAV0WPD5_9HEMI</name>
<dbReference type="Proteomes" id="UP001160148">
    <property type="component" value="Unassembled WGS sequence"/>
</dbReference>
<gene>
    <name evidence="1" type="ORF">MEUPH1_LOCUS13071</name>
</gene>
<evidence type="ECO:0000313" key="1">
    <source>
        <dbReference type="EMBL" id="CAI6357447.1"/>
    </source>
</evidence>
<sequence length="270" mass="31587">MILIFHNSVEIFYDFLPAILSSLEEMITWSDKETATKANQLLLVLQATEFHVSVAIINKMFKYTKPLSIYLQKQNIDLCEAINHIDLIIKELISIRENAETVFSDLFKIIVKQSKEMDIEIKISRLAKRQKHRCNIMMNTPEEYYRVSIFITFIDSIIQQLKDPFTKYREIISGFQALIDCNIKTDLHQLVNFYQNDVECFDKVVIEINLWNRFLKENNIKPISALDAISKCNPEFYKNVYTLMHILVVLPGTSCEAEKTFSSLKRIKTI</sequence>
<accession>A0AAV0WPD5</accession>
<comment type="caution">
    <text evidence="1">The sequence shown here is derived from an EMBL/GenBank/DDBJ whole genome shotgun (WGS) entry which is preliminary data.</text>
</comment>
<evidence type="ECO:0008006" key="3">
    <source>
        <dbReference type="Google" id="ProtNLM"/>
    </source>
</evidence>
<dbReference type="PANTHER" id="PTHR46289">
    <property type="entry name" value="52 KDA REPRESSOR OF THE INHIBITOR OF THE PROTEIN KINASE-LIKE PROTEIN-RELATED"/>
    <property type="match status" value="1"/>
</dbReference>
<dbReference type="AlphaFoldDB" id="A0AAV0WPD5"/>
<organism evidence="1 2">
    <name type="scientific">Macrosiphum euphorbiae</name>
    <name type="common">potato aphid</name>
    <dbReference type="NCBI Taxonomy" id="13131"/>
    <lineage>
        <taxon>Eukaryota</taxon>
        <taxon>Metazoa</taxon>
        <taxon>Ecdysozoa</taxon>
        <taxon>Arthropoda</taxon>
        <taxon>Hexapoda</taxon>
        <taxon>Insecta</taxon>
        <taxon>Pterygota</taxon>
        <taxon>Neoptera</taxon>
        <taxon>Paraneoptera</taxon>
        <taxon>Hemiptera</taxon>
        <taxon>Sternorrhyncha</taxon>
        <taxon>Aphidomorpha</taxon>
        <taxon>Aphidoidea</taxon>
        <taxon>Aphididae</taxon>
        <taxon>Macrosiphini</taxon>
        <taxon>Macrosiphum</taxon>
    </lineage>
</organism>
<evidence type="ECO:0000313" key="2">
    <source>
        <dbReference type="Proteomes" id="UP001160148"/>
    </source>
</evidence>
<dbReference type="PANTHER" id="PTHR46289:SF14">
    <property type="entry name" value="DUF4371 DOMAIN-CONTAINING PROTEIN"/>
    <property type="match status" value="1"/>
</dbReference>
<dbReference type="InterPro" id="IPR052958">
    <property type="entry name" value="IFN-induced_PKR_regulator"/>
</dbReference>